<accession>A0AA35PDX2</accession>
<evidence type="ECO:0000313" key="3">
    <source>
        <dbReference type="Proteomes" id="UP001178461"/>
    </source>
</evidence>
<feature type="transmembrane region" description="Helical" evidence="1">
    <location>
        <begin position="31"/>
        <end position="50"/>
    </location>
</feature>
<keyword evidence="3" id="KW-1185">Reference proteome</keyword>
<evidence type="ECO:0000313" key="2">
    <source>
        <dbReference type="EMBL" id="CAI5781162.1"/>
    </source>
</evidence>
<dbReference type="AlphaFoldDB" id="A0AA35PDX2"/>
<dbReference type="Proteomes" id="UP001178461">
    <property type="component" value="Chromosome 8"/>
</dbReference>
<protein>
    <submittedName>
        <fullName evidence="2">Uncharacterized protein</fullName>
    </submittedName>
</protein>
<dbReference type="EMBL" id="OX395133">
    <property type="protein sequence ID" value="CAI5781162.1"/>
    <property type="molecule type" value="Genomic_DNA"/>
</dbReference>
<sequence>MASVLSTVLQWALSIVIPCFTAQLWRFMNKLLTFVVVVALAVLLSTMWLAMNKAEYSPMGTDHEVAVTAKQLWKPTSVLNIMKDALLYVANLLPSYEPLTAENLLRHRDRLDGVNYILQACFNKAIDTFLQEPWSVQQNAQLVIQCGGPPIEFRSGKGDCQISVYVLYKQIQCDIKERTAEMYLARLAIRKEPLSVGDLLRVRQSLRSWGVLPEELGHCLEFAVEEFAKEPFCVQDNAHMVVDCGGQVLNFASGEGENKINIYDVRGGLIHYRIRISGSWTSIVRFFHGNKNHAQTRARKPLQLE</sequence>
<gene>
    <name evidence="2" type="ORF">PODLI_1B012495</name>
</gene>
<keyword evidence="1" id="KW-0472">Membrane</keyword>
<keyword evidence="1" id="KW-0812">Transmembrane</keyword>
<name>A0AA35PDX2_9SAUR</name>
<evidence type="ECO:0000256" key="1">
    <source>
        <dbReference type="SAM" id="Phobius"/>
    </source>
</evidence>
<organism evidence="2 3">
    <name type="scientific">Podarcis lilfordi</name>
    <name type="common">Lilford's wall lizard</name>
    <dbReference type="NCBI Taxonomy" id="74358"/>
    <lineage>
        <taxon>Eukaryota</taxon>
        <taxon>Metazoa</taxon>
        <taxon>Chordata</taxon>
        <taxon>Craniata</taxon>
        <taxon>Vertebrata</taxon>
        <taxon>Euteleostomi</taxon>
        <taxon>Lepidosauria</taxon>
        <taxon>Squamata</taxon>
        <taxon>Bifurcata</taxon>
        <taxon>Unidentata</taxon>
        <taxon>Episquamata</taxon>
        <taxon>Laterata</taxon>
        <taxon>Lacertibaenia</taxon>
        <taxon>Lacertidae</taxon>
        <taxon>Podarcis</taxon>
    </lineage>
</organism>
<keyword evidence="1" id="KW-1133">Transmembrane helix</keyword>
<reference evidence="2" key="1">
    <citation type="submission" date="2022-12" db="EMBL/GenBank/DDBJ databases">
        <authorList>
            <person name="Alioto T."/>
            <person name="Alioto T."/>
            <person name="Gomez Garrido J."/>
        </authorList>
    </citation>
    <scope>NUCLEOTIDE SEQUENCE</scope>
</reference>
<proteinExistence type="predicted"/>